<feature type="transmembrane region" description="Helical" evidence="10">
    <location>
        <begin position="476"/>
        <end position="501"/>
    </location>
</feature>
<comment type="subcellular location">
    <subcellularLocation>
        <location evidence="1">Cell membrane</location>
    </subcellularLocation>
</comment>
<proteinExistence type="inferred from homology"/>
<evidence type="ECO:0000313" key="13">
    <source>
        <dbReference type="RefSeq" id="XP_022748847.1"/>
    </source>
</evidence>
<evidence type="ECO:0000256" key="4">
    <source>
        <dbReference type="ARBA" id="ARBA00022692"/>
    </source>
</evidence>
<evidence type="ECO:0000256" key="6">
    <source>
        <dbReference type="ARBA" id="ARBA00022970"/>
    </source>
</evidence>
<dbReference type="PANTHER" id="PTHR48017">
    <property type="entry name" value="OS05G0424000 PROTEIN-RELATED"/>
    <property type="match status" value="1"/>
</dbReference>
<keyword evidence="4 10" id="KW-0812">Transmembrane</keyword>
<accession>A0A6P5Z8N4</accession>
<keyword evidence="12" id="KW-1185">Reference proteome</keyword>
<dbReference type="GO" id="GO:0006865">
    <property type="term" value="P:amino acid transport"/>
    <property type="evidence" value="ECO:0007669"/>
    <property type="project" value="UniProtKB-KW"/>
</dbReference>
<keyword evidence="3" id="KW-1003">Cell membrane</keyword>
<evidence type="ECO:0000256" key="1">
    <source>
        <dbReference type="ARBA" id="ARBA00004236"/>
    </source>
</evidence>
<feature type="transmembrane region" description="Helical" evidence="10">
    <location>
        <begin position="6"/>
        <end position="26"/>
    </location>
</feature>
<keyword evidence="7 10" id="KW-1133">Transmembrane helix</keyword>
<feature type="transmembrane region" description="Helical" evidence="10">
    <location>
        <begin position="316"/>
        <end position="335"/>
    </location>
</feature>
<evidence type="ECO:0000256" key="8">
    <source>
        <dbReference type="ARBA" id="ARBA00023136"/>
    </source>
</evidence>
<keyword evidence="8 10" id="KW-0472">Membrane</keyword>
<dbReference type="GeneID" id="111298381"/>
<dbReference type="Pfam" id="PF01490">
    <property type="entry name" value="Aa_trans"/>
    <property type="match status" value="1"/>
</dbReference>
<feature type="transmembrane region" description="Helical" evidence="10">
    <location>
        <begin position="225"/>
        <end position="246"/>
    </location>
</feature>
<dbReference type="KEGG" id="dzi:111298381"/>
<feature type="transmembrane region" description="Helical" evidence="10">
    <location>
        <begin position="355"/>
        <end position="375"/>
    </location>
</feature>
<evidence type="ECO:0000256" key="2">
    <source>
        <dbReference type="ARBA" id="ARBA00022448"/>
    </source>
</evidence>
<dbReference type="RefSeq" id="XP_022748847.1">
    <property type="nucleotide sequence ID" value="XM_022893112.1"/>
</dbReference>
<evidence type="ECO:0000256" key="3">
    <source>
        <dbReference type="ARBA" id="ARBA00022475"/>
    </source>
</evidence>
<feature type="transmembrane region" description="Helical" evidence="10">
    <location>
        <begin position="418"/>
        <end position="438"/>
    </location>
</feature>
<evidence type="ECO:0000313" key="12">
    <source>
        <dbReference type="Proteomes" id="UP000515121"/>
    </source>
</evidence>
<evidence type="ECO:0000256" key="7">
    <source>
        <dbReference type="ARBA" id="ARBA00022989"/>
    </source>
</evidence>
<keyword evidence="2" id="KW-0813">Transport</keyword>
<feature type="domain" description="Amino acid transporter transmembrane" evidence="11">
    <location>
        <begin position="69"/>
        <end position="501"/>
    </location>
</feature>
<evidence type="ECO:0000256" key="5">
    <source>
        <dbReference type="ARBA" id="ARBA00022847"/>
    </source>
</evidence>
<gene>
    <name evidence="13" type="primary">LOC111298381</name>
</gene>
<dbReference type="AlphaFoldDB" id="A0A6P5Z8N4"/>
<dbReference type="GO" id="GO:0015293">
    <property type="term" value="F:symporter activity"/>
    <property type="evidence" value="ECO:0007669"/>
    <property type="project" value="UniProtKB-KW"/>
</dbReference>
<keyword evidence="6" id="KW-0029">Amino-acid transport</keyword>
<feature type="transmembrane region" description="Helical" evidence="10">
    <location>
        <begin position="201"/>
        <end position="219"/>
    </location>
</feature>
<dbReference type="FunFam" id="1.20.1740.10:FF:000055">
    <property type="entry name" value="Amino acid permease 6"/>
    <property type="match status" value="1"/>
</dbReference>
<evidence type="ECO:0000256" key="10">
    <source>
        <dbReference type="SAM" id="Phobius"/>
    </source>
</evidence>
<evidence type="ECO:0000256" key="9">
    <source>
        <dbReference type="ARBA" id="ARBA00061463"/>
    </source>
</evidence>
<feature type="transmembrane region" description="Helical" evidence="10">
    <location>
        <begin position="102"/>
        <end position="123"/>
    </location>
</feature>
<dbReference type="GO" id="GO:0005886">
    <property type="term" value="C:plasma membrane"/>
    <property type="evidence" value="ECO:0007669"/>
    <property type="project" value="UniProtKB-SubCell"/>
</dbReference>
<feature type="transmembrane region" description="Helical" evidence="10">
    <location>
        <begin position="444"/>
        <end position="464"/>
    </location>
</feature>
<dbReference type="Proteomes" id="UP000515121">
    <property type="component" value="Unplaced"/>
</dbReference>
<evidence type="ECO:0000259" key="11">
    <source>
        <dbReference type="Pfam" id="PF01490"/>
    </source>
</evidence>
<reference evidence="13" key="1">
    <citation type="submission" date="2025-08" db="UniProtKB">
        <authorList>
            <consortium name="RefSeq"/>
        </authorList>
    </citation>
    <scope>IDENTIFICATION</scope>
    <source>
        <tissue evidence="13">Fruit stalk</tissue>
    </source>
</reference>
<keyword evidence="5" id="KW-0769">Symport</keyword>
<dbReference type="OrthoDB" id="40134at2759"/>
<organism evidence="12 13">
    <name type="scientific">Durio zibethinus</name>
    <name type="common">Durian</name>
    <dbReference type="NCBI Taxonomy" id="66656"/>
    <lineage>
        <taxon>Eukaryota</taxon>
        <taxon>Viridiplantae</taxon>
        <taxon>Streptophyta</taxon>
        <taxon>Embryophyta</taxon>
        <taxon>Tracheophyta</taxon>
        <taxon>Spermatophyta</taxon>
        <taxon>Magnoliopsida</taxon>
        <taxon>eudicotyledons</taxon>
        <taxon>Gunneridae</taxon>
        <taxon>Pentapetalae</taxon>
        <taxon>rosids</taxon>
        <taxon>malvids</taxon>
        <taxon>Malvales</taxon>
        <taxon>Malvaceae</taxon>
        <taxon>Helicteroideae</taxon>
        <taxon>Durio</taxon>
    </lineage>
</organism>
<feature type="transmembrane region" description="Helical" evidence="10">
    <location>
        <begin position="73"/>
        <end position="96"/>
    </location>
</feature>
<protein>
    <submittedName>
        <fullName evidence="13">Amino acid permease 6-like</fullName>
    </submittedName>
</protein>
<name>A0A6P5Z8N4_DURZI</name>
<dbReference type="InterPro" id="IPR013057">
    <property type="entry name" value="AA_transpt_TM"/>
</dbReference>
<comment type="similarity">
    <text evidence="9">Belongs to the amino acid/polyamine transporter 2 family. Amino acid/auxin permease (AAAP) (TC 2.A.18.2) subfamily.</text>
</comment>
<sequence>MSNFIAVLLKLYCLWVNFLHPIAGIFSSKFGREIDRYKQGVSSLILDTMELENGMSTALPDHIADNSNRKGTWVTASAHIITAVIGSGVLSLSWAIAQLGWVAGPIVILLFSLVTWFTSTLLADCCRDPVSGRRCSCYMDAVKSNLGGIDSKFCGIAQYVNLVGTTIGYSITSAISMVAIKRSGCFQRHGHDAGCHVKNNMFMIIFGIIEIILSQIPNFDELSGLSVVAAVMSFAYASIGLGLSIAKVAEGTHARTSLTGTTTGVDVTSAQKIWNCFEALGDIAFSYAFSVVLIEIQDTIKSSPPENEAMKKATSFGISVTTMFYMLCGVLGYAAFGNNAPGNFLTGFGFYDPYWLIDVANLCIIVHLVGAYQVYCQPIFKRVEDWWFNRRPNNSFIKEGRPINLPLCGVYHFSAFRLVWRTAYVIMTTVMAMTLPFFNDILGVLGATAFWPLTVYFPIQMHIAREKIQPYSWKWIWLNVLVVVCLVISLLAAAGSFAGIVKDLHTFKPFTSVS</sequence>